<dbReference type="AlphaFoldDB" id="F2JHR3"/>
<evidence type="ECO:0000313" key="1">
    <source>
        <dbReference type="EMBL" id="ADZ85405.1"/>
    </source>
</evidence>
<name>F2JHR3_CELLD</name>
<gene>
    <name evidence="1" type="ordered locus">Clole_3724</name>
</gene>
<dbReference type="Gene3D" id="3.40.50.1820">
    <property type="entry name" value="alpha/beta hydrolase"/>
    <property type="match status" value="1"/>
</dbReference>
<dbReference type="HOGENOM" id="CLU_470682_0_0_9"/>
<organism evidence="1 2">
    <name type="scientific">Cellulosilyticum lentocellum (strain ATCC 49066 / DSM 5427 / NCIMB 11756 / RHM5)</name>
    <name type="common">Clostridium lentocellum</name>
    <dbReference type="NCBI Taxonomy" id="642492"/>
    <lineage>
        <taxon>Bacteria</taxon>
        <taxon>Bacillati</taxon>
        <taxon>Bacillota</taxon>
        <taxon>Clostridia</taxon>
        <taxon>Lachnospirales</taxon>
        <taxon>Cellulosilyticaceae</taxon>
        <taxon>Cellulosilyticum</taxon>
    </lineage>
</organism>
<dbReference type="EMBL" id="CP002582">
    <property type="protein sequence ID" value="ADZ85405.1"/>
    <property type="molecule type" value="Genomic_DNA"/>
</dbReference>
<dbReference type="InterPro" id="IPR029058">
    <property type="entry name" value="AB_hydrolase_fold"/>
</dbReference>
<dbReference type="KEGG" id="cle:Clole_3724"/>
<proteinExistence type="predicted"/>
<sequence length="579" mass="64644">MKEAMGITEINAEEFMPQIAISQLAYNQVEIESLLKDGKFTQENINKYITSREESDDEDIKQKAAIERQLFDKGAFATIEGYTYVTQESSESGFGAIAVKSPGGKVIIGYRGTDFPNGEELQELIKEYTKSGVSERQTEIGGKVGDAIADAQIILGEQEITQINEAIAFAEKVSKQTHVNIQEITTTGHSLGGGLAQSVAIQYDLEGYTFNGVGTVQNMLDVIKKNGKSLEDYNITHLVNNRDIVGQAGEKAGKVITVIGSKMQSGAYGIEMTKEEYEIINITMPEAISLLKKMKWDESKGKYVIECEIGLDFETHNLYDLIGDDKKIQVDSSNKSYISKFKKIASQYVQISKLGEIASRQIKDSKLSSMVEYFEKFGAPLNLMPPYDVKTQATVGGILWLLPGVANAFISSNQEQEMLTAMRQELEQIRLGAEQIQQVRAAINKRNQIKITKGFTLYAPNVSVSDFTDEEINIDVSLREVQVLRRKISKMGEKLLKGYTKELSNCTLIHEGFKRTYADYPSVTSACNLAEREIDRVNKKLKNIGEIVQAKADGVEKALKQYYADEMECIRILQSSRWD</sequence>
<accession>F2JHR3</accession>
<dbReference type="GO" id="GO:0006629">
    <property type="term" value="P:lipid metabolic process"/>
    <property type="evidence" value="ECO:0007669"/>
    <property type="project" value="InterPro"/>
</dbReference>
<dbReference type="STRING" id="642492.Clole_3724"/>
<dbReference type="Proteomes" id="UP000008467">
    <property type="component" value="Chromosome"/>
</dbReference>
<evidence type="ECO:0000313" key="2">
    <source>
        <dbReference type="Proteomes" id="UP000008467"/>
    </source>
</evidence>
<keyword evidence="2" id="KW-1185">Reference proteome</keyword>
<protein>
    <submittedName>
        <fullName evidence="1">Lipase class 3</fullName>
    </submittedName>
</protein>
<reference evidence="1 2" key="1">
    <citation type="journal article" date="2011" name="J. Bacteriol.">
        <title>Complete genome sequence of the cellulose-degrading bacterium Cellulosilyticum lentocellum.</title>
        <authorList>
            <consortium name="US DOE Joint Genome Institute"/>
            <person name="Miller D.A."/>
            <person name="Suen G."/>
            <person name="Bruce D."/>
            <person name="Copeland A."/>
            <person name="Cheng J.F."/>
            <person name="Detter C."/>
            <person name="Goodwin L.A."/>
            <person name="Han C.S."/>
            <person name="Hauser L.J."/>
            <person name="Land M.L."/>
            <person name="Lapidus A."/>
            <person name="Lucas S."/>
            <person name="Meincke L."/>
            <person name="Pitluck S."/>
            <person name="Tapia R."/>
            <person name="Teshima H."/>
            <person name="Woyke T."/>
            <person name="Fox B.G."/>
            <person name="Angert E.R."/>
            <person name="Currie C.R."/>
        </authorList>
    </citation>
    <scope>NUCLEOTIDE SEQUENCE [LARGE SCALE GENOMIC DNA]</scope>
    <source>
        <strain evidence="2">ATCC 49066 / DSM 5427 / NCIMB 11756 / RHM5</strain>
    </source>
</reference>
<dbReference type="RefSeq" id="WP_013658681.1">
    <property type="nucleotide sequence ID" value="NC_015275.1"/>
</dbReference>
<dbReference type="SUPFAM" id="SSF53474">
    <property type="entry name" value="alpha/beta-Hydrolases"/>
    <property type="match status" value="1"/>
</dbReference>
<dbReference type="Pfam" id="PF26363">
    <property type="entry name" value="Phospholipase-like"/>
    <property type="match status" value="1"/>
</dbReference>